<dbReference type="SMART" id="SM01192">
    <property type="entry name" value="Enolase_C"/>
    <property type="match status" value="1"/>
</dbReference>
<dbReference type="EC" id="4.2.1.11" evidence="3 9"/>
<feature type="binding site" evidence="9">
    <location>
        <position position="338"/>
    </location>
    <ligand>
        <name>(2R)-2-phosphoglycerate</name>
        <dbReference type="ChEBI" id="CHEBI:58289"/>
    </ligand>
</feature>
<evidence type="ECO:0000256" key="9">
    <source>
        <dbReference type="HAMAP-Rule" id="MF_00318"/>
    </source>
</evidence>
<dbReference type="InterPro" id="IPR020809">
    <property type="entry name" value="Enolase_CS"/>
</dbReference>
<evidence type="ECO:0000256" key="4">
    <source>
        <dbReference type="ARBA" id="ARBA00017068"/>
    </source>
</evidence>
<dbReference type="HAMAP" id="MF_00318">
    <property type="entry name" value="Enolase"/>
    <property type="match status" value="1"/>
</dbReference>
<dbReference type="PIRSF" id="PIRSF001400">
    <property type="entry name" value="Enolase"/>
    <property type="match status" value="1"/>
</dbReference>
<comment type="caution">
    <text evidence="9">Lacks conserved residue(s) required for the propagation of feature annotation.</text>
</comment>
<dbReference type="Gene3D" id="3.20.20.120">
    <property type="entry name" value="Enolase-like C-terminal domain"/>
    <property type="match status" value="1"/>
</dbReference>
<sequence>MKITAIQAQEIYDSRGYPTIGVRLTLENGIVSFSDYPSGSSYGNHESLELKDGGRRLRGKGVRDAVHIVEKVIAPQIMGMDVENQPEIDAKMIDFDGTPNKKRLGGNAILSVSMAVAKAAALSKRIPLYKYLKTFFPINGLKLPIPLMVFIEGGKHADYSSDFQEYMIAPFAGNNFAEKMEIALEIYYCLKEIVKKRSWSLTVGEEGGFAGKVCSNEEPLEMLVLAIERAGFIPGKDIKIALDLASSEFYKQGKYYLPKDDKVLDTQGMISYCQNLINDYPIFSIEDAIYEDDWEGFQKMTAALGDKIQVVGDDLYTTNPRLLQKGIRSKATNSIVIKLNQVGTVSETVESLKIASENKIQAMVSQRAGETEDSFFADLCVASACGQIKSGAPCRGERIAKYNRLLWIERELGIR</sequence>
<dbReference type="InterPro" id="IPR029017">
    <property type="entry name" value="Enolase-like_N"/>
</dbReference>
<dbReference type="GO" id="GO:0009986">
    <property type="term" value="C:cell surface"/>
    <property type="evidence" value="ECO:0007669"/>
    <property type="project" value="UniProtKB-SubCell"/>
</dbReference>
<dbReference type="STRING" id="1618350.UR67_C0009G0036"/>
<dbReference type="SUPFAM" id="SSF54826">
    <property type="entry name" value="Enolase N-terminal domain-like"/>
    <property type="match status" value="1"/>
</dbReference>
<feature type="domain" description="Enolase C-terminal TIM barrel" evidence="12">
    <location>
        <begin position="140"/>
        <end position="415"/>
    </location>
</feature>
<feature type="binding site" evidence="9 11">
    <location>
        <position position="286"/>
    </location>
    <ligand>
        <name>Mg(2+)</name>
        <dbReference type="ChEBI" id="CHEBI:18420"/>
    </ligand>
</feature>
<evidence type="ECO:0000259" key="13">
    <source>
        <dbReference type="SMART" id="SM01193"/>
    </source>
</evidence>
<dbReference type="AlphaFoldDB" id="A0A0G0BI29"/>
<protein>
    <recommendedName>
        <fullName evidence="4 9">Enolase</fullName>
        <ecNumber evidence="3 9">4.2.1.11</ecNumber>
    </recommendedName>
    <alternativeName>
        <fullName evidence="9">2-phospho-D-glycerate hydro-lyase</fullName>
    </alternativeName>
    <alternativeName>
        <fullName evidence="9">2-phosphoglycerate dehydratase</fullName>
    </alternativeName>
</protein>
<gene>
    <name evidence="9" type="primary">eno</name>
    <name evidence="14" type="ORF">UR67_C0009G0036</name>
</gene>
<feature type="binding site" evidence="9">
    <location>
        <position position="164"/>
    </location>
    <ligand>
        <name>(2R)-2-phosphoglycerate</name>
        <dbReference type="ChEBI" id="CHEBI:58289"/>
    </ligand>
</feature>
<dbReference type="Proteomes" id="UP000034581">
    <property type="component" value="Unassembled WGS sequence"/>
</dbReference>
<dbReference type="Pfam" id="PF00113">
    <property type="entry name" value="Enolase_C"/>
    <property type="match status" value="1"/>
</dbReference>
<dbReference type="CDD" id="cd03313">
    <property type="entry name" value="enolase"/>
    <property type="match status" value="1"/>
</dbReference>
<proteinExistence type="inferred from homology"/>
<evidence type="ECO:0000256" key="8">
    <source>
        <dbReference type="ARBA" id="ARBA00023239"/>
    </source>
</evidence>
<feature type="active site" description="Proton acceptor" evidence="9 10">
    <location>
        <position position="338"/>
    </location>
</feature>
<dbReference type="InterPro" id="IPR020811">
    <property type="entry name" value="Enolase_N"/>
</dbReference>
<evidence type="ECO:0000256" key="7">
    <source>
        <dbReference type="ARBA" id="ARBA00023152"/>
    </source>
</evidence>
<dbReference type="InterPro" id="IPR036849">
    <property type="entry name" value="Enolase-like_C_sf"/>
</dbReference>
<evidence type="ECO:0000256" key="10">
    <source>
        <dbReference type="PIRSR" id="PIRSR001400-1"/>
    </source>
</evidence>
<keyword evidence="9 11" id="KW-0479">Metal-binding</keyword>
<dbReference type="GO" id="GO:0000287">
    <property type="term" value="F:magnesium ion binding"/>
    <property type="evidence" value="ECO:0007669"/>
    <property type="project" value="UniProtKB-UniRule"/>
</dbReference>
<dbReference type="NCBIfam" id="TIGR01060">
    <property type="entry name" value="eno"/>
    <property type="match status" value="1"/>
</dbReference>
<comment type="similarity">
    <text evidence="2 9">Belongs to the enolase family.</text>
</comment>
<feature type="binding site" evidence="9 11">
    <location>
        <position position="243"/>
    </location>
    <ligand>
        <name>Mg(2+)</name>
        <dbReference type="ChEBI" id="CHEBI:18420"/>
    </ligand>
</feature>
<accession>A0A0G0BI29</accession>
<reference evidence="14 15" key="1">
    <citation type="journal article" date="2015" name="Nature">
        <title>rRNA introns, odd ribosomes, and small enigmatic genomes across a large radiation of phyla.</title>
        <authorList>
            <person name="Brown C.T."/>
            <person name="Hug L.A."/>
            <person name="Thomas B.C."/>
            <person name="Sharon I."/>
            <person name="Castelle C.J."/>
            <person name="Singh A."/>
            <person name="Wilkins M.J."/>
            <person name="Williams K.H."/>
            <person name="Banfield J.F."/>
        </authorList>
    </citation>
    <scope>NUCLEOTIDE SEQUENCE [LARGE SCALE GENOMIC DNA]</scope>
</reference>
<dbReference type="PANTHER" id="PTHR11902">
    <property type="entry name" value="ENOLASE"/>
    <property type="match status" value="1"/>
</dbReference>
<evidence type="ECO:0000256" key="3">
    <source>
        <dbReference type="ARBA" id="ARBA00012058"/>
    </source>
</evidence>
<dbReference type="Gene3D" id="3.30.390.10">
    <property type="entry name" value="Enolase-like, N-terminal domain"/>
    <property type="match status" value="1"/>
</dbReference>
<dbReference type="SFLD" id="SFLDS00001">
    <property type="entry name" value="Enolase"/>
    <property type="match status" value="1"/>
</dbReference>
<dbReference type="SFLD" id="SFLDG00178">
    <property type="entry name" value="enolase"/>
    <property type="match status" value="1"/>
</dbReference>
<feature type="binding site" evidence="9 11">
    <location>
        <position position="313"/>
    </location>
    <ligand>
        <name>Mg(2+)</name>
        <dbReference type="ChEBI" id="CHEBI:18420"/>
    </ligand>
</feature>
<dbReference type="UniPathway" id="UPA00109">
    <property type="reaction ID" value="UER00187"/>
</dbReference>
<dbReference type="GO" id="GO:0005576">
    <property type="term" value="C:extracellular region"/>
    <property type="evidence" value="ECO:0007669"/>
    <property type="project" value="UniProtKB-SubCell"/>
</dbReference>
<evidence type="ECO:0000256" key="6">
    <source>
        <dbReference type="ARBA" id="ARBA00022842"/>
    </source>
</evidence>
<evidence type="ECO:0000313" key="15">
    <source>
        <dbReference type="Proteomes" id="UP000034581"/>
    </source>
</evidence>
<evidence type="ECO:0000313" key="14">
    <source>
        <dbReference type="EMBL" id="KKP69109.1"/>
    </source>
</evidence>
<comment type="pathway">
    <text evidence="1 9">Carbohydrate degradation; glycolysis; pyruvate from D-glyceraldehyde 3-phosphate: step 4/5.</text>
</comment>
<evidence type="ECO:0000256" key="2">
    <source>
        <dbReference type="ARBA" id="ARBA00009604"/>
    </source>
</evidence>
<dbReference type="EMBL" id="LBQB01000009">
    <property type="protein sequence ID" value="KKP69109.1"/>
    <property type="molecule type" value="Genomic_DNA"/>
</dbReference>
<dbReference type="InterPro" id="IPR000941">
    <property type="entry name" value="Enolase"/>
</dbReference>
<dbReference type="GO" id="GO:0004634">
    <property type="term" value="F:phosphopyruvate hydratase activity"/>
    <property type="evidence" value="ECO:0007669"/>
    <property type="project" value="UniProtKB-UniRule"/>
</dbReference>
<keyword evidence="8 9" id="KW-0456">Lyase</keyword>
<evidence type="ECO:0000256" key="11">
    <source>
        <dbReference type="PIRSR" id="PIRSR001400-3"/>
    </source>
</evidence>
<keyword evidence="7 9" id="KW-0324">Glycolysis</keyword>
<dbReference type="SUPFAM" id="SSF51604">
    <property type="entry name" value="Enolase C-terminal domain-like"/>
    <property type="match status" value="1"/>
</dbReference>
<dbReference type="Pfam" id="PF03952">
    <property type="entry name" value="Enolase_N"/>
    <property type="match status" value="1"/>
</dbReference>
<organism evidence="14 15">
    <name type="scientific">candidate division CPR3 bacterium GW2011_GWF2_35_18</name>
    <dbReference type="NCBI Taxonomy" id="1618350"/>
    <lineage>
        <taxon>Bacteria</taxon>
        <taxon>Bacteria division CPR3</taxon>
    </lineage>
</organism>
<comment type="subcellular location">
    <subcellularLocation>
        <location evidence="9">Cytoplasm</location>
    </subcellularLocation>
    <subcellularLocation>
        <location evidence="9">Secreted</location>
    </subcellularLocation>
    <subcellularLocation>
        <location evidence="9">Cell surface</location>
    </subcellularLocation>
    <text evidence="9">Fractions of enolase are present in both the cytoplasm and on the cell surface.</text>
</comment>
<dbReference type="SFLD" id="SFLDF00002">
    <property type="entry name" value="enolase"/>
    <property type="match status" value="1"/>
</dbReference>
<comment type="function">
    <text evidence="9">Catalyzes the reversible conversion of 2-phosphoglycerate (2-PG) into phosphoenolpyruvate (PEP). It is essential for the degradation of carbohydrates via glycolysis.</text>
</comment>
<keyword evidence="9" id="KW-0963">Cytoplasm</keyword>
<feature type="binding site" evidence="9">
    <location>
        <position position="367"/>
    </location>
    <ligand>
        <name>(2R)-2-phosphoglycerate</name>
        <dbReference type="ChEBI" id="CHEBI:58289"/>
    </ligand>
</feature>
<dbReference type="SMART" id="SM01193">
    <property type="entry name" value="Enolase_N"/>
    <property type="match status" value="1"/>
</dbReference>
<evidence type="ECO:0000256" key="5">
    <source>
        <dbReference type="ARBA" id="ARBA00022525"/>
    </source>
</evidence>
<comment type="cofactor">
    <cofactor evidence="9">
        <name>Mg(2+)</name>
        <dbReference type="ChEBI" id="CHEBI:18420"/>
    </cofactor>
    <text evidence="9">Binds a second Mg(2+) ion via substrate during catalysis.</text>
</comment>
<keyword evidence="6 9" id="KW-0460">Magnesium</keyword>
<name>A0A0G0BI29_UNCC3</name>
<dbReference type="InterPro" id="IPR020810">
    <property type="entry name" value="Enolase_C"/>
</dbReference>
<dbReference type="PRINTS" id="PR00148">
    <property type="entry name" value="ENOLASE"/>
</dbReference>
<feature type="binding site" evidence="9">
    <location>
        <position position="389"/>
    </location>
    <ligand>
        <name>(2R)-2-phosphoglycerate</name>
        <dbReference type="ChEBI" id="CHEBI:58289"/>
    </ligand>
</feature>
<feature type="active site" description="Proton donor" evidence="9 10">
    <location>
        <position position="206"/>
    </location>
</feature>
<keyword evidence="5 9" id="KW-0964">Secreted</keyword>
<evidence type="ECO:0000259" key="12">
    <source>
        <dbReference type="SMART" id="SM01192"/>
    </source>
</evidence>
<dbReference type="GO" id="GO:0000015">
    <property type="term" value="C:phosphopyruvate hydratase complex"/>
    <property type="evidence" value="ECO:0007669"/>
    <property type="project" value="InterPro"/>
</dbReference>
<feature type="domain" description="Enolase N-terminal" evidence="13">
    <location>
        <begin position="3"/>
        <end position="132"/>
    </location>
</feature>
<evidence type="ECO:0000256" key="1">
    <source>
        <dbReference type="ARBA" id="ARBA00005031"/>
    </source>
</evidence>
<comment type="cofactor">
    <cofactor evidence="11">
        <name>Mg(2+)</name>
        <dbReference type="ChEBI" id="CHEBI:18420"/>
    </cofactor>
    <text evidence="11">Mg(2+) is required for catalysis and for stabilizing the dimer.</text>
</comment>
<dbReference type="PATRIC" id="fig|1618350.3.peg.1067"/>
<dbReference type="PANTHER" id="PTHR11902:SF1">
    <property type="entry name" value="ENOLASE"/>
    <property type="match status" value="1"/>
</dbReference>
<comment type="caution">
    <text evidence="14">The sequence shown here is derived from an EMBL/GenBank/DDBJ whole genome shotgun (WGS) entry which is preliminary data.</text>
</comment>
<comment type="catalytic activity">
    <reaction evidence="9">
        <text>(2R)-2-phosphoglycerate = phosphoenolpyruvate + H2O</text>
        <dbReference type="Rhea" id="RHEA:10164"/>
        <dbReference type="ChEBI" id="CHEBI:15377"/>
        <dbReference type="ChEBI" id="CHEBI:58289"/>
        <dbReference type="ChEBI" id="CHEBI:58702"/>
        <dbReference type="EC" id="4.2.1.11"/>
    </reaction>
</comment>
<dbReference type="PROSITE" id="PS00164">
    <property type="entry name" value="ENOLASE"/>
    <property type="match status" value="1"/>
</dbReference>
<dbReference type="GO" id="GO:0006096">
    <property type="term" value="P:glycolytic process"/>
    <property type="evidence" value="ECO:0007669"/>
    <property type="project" value="UniProtKB-UniRule"/>
</dbReference>